<dbReference type="AlphaFoldDB" id="A0A1I7T8M0"/>
<dbReference type="FunFam" id="2.10.110.10:FF:000009">
    <property type="entry name" value="Paxillin isoform 1"/>
    <property type="match status" value="1"/>
</dbReference>
<feature type="domain" description="LIM zinc-binding" evidence="6">
    <location>
        <begin position="38"/>
        <end position="97"/>
    </location>
</feature>
<dbReference type="SUPFAM" id="SSF57716">
    <property type="entry name" value="Glucocorticoid receptor-like (DNA-binding domain)"/>
    <property type="match status" value="2"/>
</dbReference>
<dbReference type="Gene3D" id="2.10.110.10">
    <property type="entry name" value="Cysteine Rich Protein"/>
    <property type="match status" value="2"/>
</dbReference>
<keyword evidence="7" id="KW-1185">Reference proteome</keyword>
<evidence type="ECO:0000313" key="8">
    <source>
        <dbReference type="WBParaSite" id="Csp11.Scaffold546.g3488.t1"/>
    </source>
</evidence>
<comment type="subcellular location">
    <subcellularLocation>
        <location evidence="4">Cytoplasm</location>
        <location evidence="4">Myofibril</location>
        <location evidence="4">Sarcomere</location>
        <location evidence="4">M line</location>
    </subcellularLocation>
</comment>
<dbReference type="GO" id="GO:0031430">
    <property type="term" value="C:M band"/>
    <property type="evidence" value="ECO:0007669"/>
    <property type="project" value="UniProtKB-SubCell"/>
</dbReference>
<evidence type="ECO:0000259" key="6">
    <source>
        <dbReference type="PROSITE" id="PS50023"/>
    </source>
</evidence>
<dbReference type="PANTHER" id="PTHR24216:SF8">
    <property type="entry name" value="PAXILLIN, ISOFORM F"/>
    <property type="match status" value="1"/>
</dbReference>
<dbReference type="WBParaSite" id="Csp11.Scaffold546.g3488.t1">
    <property type="protein sequence ID" value="Csp11.Scaffold546.g3488.t1"/>
    <property type="gene ID" value="Csp11.Scaffold546.g3488"/>
</dbReference>
<dbReference type="InterPro" id="IPR001781">
    <property type="entry name" value="Znf_LIM"/>
</dbReference>
<keyword evidence="2 5" id="KW-0862">Zinc</keyword>
<name>A0A1I7T8M0_9PELO</name>
<dbReference type="PROSITE" id="PS00478">
    <property type="entry name" value="LIM_DOMAIN_1"/>
    <property type="match status" value="1"/>
</dbReference>
<dbReference type="PANTHER" id="PTHR24216">
    <property type="entry name" value="PAXILLIN-RELATED"/>
    <property type="match status" value="1"/>
</dbReference>
<keyword evidence="3 5" id="KW-0440">LIM domain</keyword>
<dbReference type="GO" id="GO:0070161">
    <property type="term" value="C:anchoring junction"/>
    <property type="evidence" value="ECO:0007669"/>
    <property type="project" value="UniProtKB-ARBA"/>
</dbReference>
<dbReference type="STRING" id="1561998.A0A1I7T8M0"/>
<dbReference type="PROSITE" id="PS50023">
    <property type="entry name" value="LIM_DOMAIN_2"/>
    <property type="match status" value="1"/>
</dbReference>
<dbReference type="Proteomes" id="UP000095282">
    <property type="component" value="Unplaced"/>
</dbReference>
<accession>A0A1I7T8M0</accession>
<evidence type="ECO:0000256" key="5">
    <source>
        <dbReference type="PROSITE-ProRule" id="PRU00125"/>
    </source>
</evidence>
<dbReference type="CDD" id="cd09339">
    <property type="entry name" value="LIM4_Paxillin_like"/>
    <property type="match status" value="1"/>
</dbReference>
<dbReference type="eggNOG" id="KOG1703">
    <property type="taxonomic scope" value="Eukaryota"/>
</dbReference>
<proteinExistence type="predicted"/>
<evidence type="ECO:0000256" key="2">
    <source>
        <dbReference type="ARBA" id="ARBA00022833"/>
    </source>
</evidence>
<dbReference type="Pfam" id="PF00412">
    <property type="entry name" value="LIM"/>
    <property type="match status" value="1"/>
</dbReference>
<dbReference type="SMART" id="SM00132">
    <property type="entry name" value="LIM"/>
    <property type="match status" value="1"/>
</dbReference>
<sequence>MLNVLFFKHCGVGFNGGNFFEHNGTPLCERHYHETRGSICSQCRGAINGRCVAAMGRKFHPEHFRCSYCNRELTKGTFKEVDRRPFCHKCYNNTYALTPA</sequence>
<protein>
    <submittedName>
        <fullName evidence="8">LIM zinc-binding domain-containing protein</fullName>
    </submittedName>
</protein>
<dbReference type="GO" id="GO:0046872">
    <property type="term" value="F:metal ion binding"/>
    <property type="evidence" value="ECO:0007669"/>
    <property type="project" value="UniProtKB-KW"/>
</dbReference>
<evidence type="ECO:0000256" key="4">
    <source>
        <dbReference type="ARBA" id="ARBA00037833"/>
    </source>
</evidence>
<keyword evidence="1 5" id="KW-0479">Metal-binding</keyword>
<reference evidence="8" key="1">
    <citation type="submission" date="2016-11" db="UniProtKB">
        <authorList>
            <consortium name="WormBaseParasite"/>
        </authorList>
    </citation>
    <scope>IDENTIFICATION</scope>
</reference>
<evidence type="ECO:0000256" key="1">
    <source>
        <dbReference type="ARBA" id="ARBA00022723"/>
    </source>
</evidence>
<evidence type="ECO:0000313" key="7">
    <source>
        <dbReference type="Proteomes" id="UP000095282"/>
    </source>
</evidence>
<organism evidence="7 8">
    <name type="scientific">Caenorhabditis tropicalis</name>
    <dbReference type="NCBI Taxonomy" id="1561998"/>
    <lineage>
        <taxon>Eukaryota</taxon>
        <taxon>Metazoa</taxon>
        <taxon>Ecdysozoa</taxon>
        <taxon>Nematoda</taxon>
        <taxon>Chromadorea</taxon>
        <taxon>Rhabditida</taxon>
        <taxon>Rhabditina</taxon>
        <taxon>Rhabditomorpha</taxon>
        <taxon>Rhabditoidea</taxon>
        <taxon>Rhabditidae</taxon>
        <taxon>Peloderinae</taxon>
        <taxon>Caenorhabditis</taxon>
    </lineage>
</organism>
<dbReference type="GO" id="GO:0055120">
    <property type="term" value="C:striated muscle dense body"/>
    <property type="evidence" value="ECO:0007669"/>
    <property type="project" value="UniProtKB-ARBA"/>
</dbReference>
<evidence type="ECO:0000256" key="3">
    <source>
        <dbReference type="ARBA" id="ARBA00023038"/>
    </source>
</evidence>